<dbReference type="EMBL" id="JJQD01000208">
    <property type="protein sequence ID" value="KKH23100.1"/>
    <property type="molecule type" value="Genomic_DNA"/>
</dbReference>
<evidence type="ECO:0000313" key="45">
    <source>
        <dbReference type="Proteomes" id="UP000034424"/>
    </source>
</evidence>
<dbReference type="Proteomes" id="UP000034820">
    <property type="component" value="Unassembled WGS sequence"/>
</dbReference>
<dbReference type="EMBL" id="JJOS01000094">
    <property type="protein sequence ID" value="KKG00921.1"/>
    <property type="molecule type" value="Genomic_DNA"/>
</dbReference>
<dbReference type="EMBL" id="JJPN01000086">
    <property type="protein sequence ID" value="KKG71832.1"/>
    <property type="molecule type" value="Genomic_DNA"/>
</dbReference>
<dbReference type="EMBL" id="JJPY01000110">
    <property type="protein sequence ID" value="KKH05683.1"/>
    <property type="molecule type" value="Genomic_DNA"/>
</dbReference>
<evidence type="ECO:0000313" key="43">
    <source>
        <dbReference type="Proteomes" id="UP000034399"/>
    </source>
</evidence>
<dbReference type="Proteomes" id="UP000034243">
    <property type="component" value="Unassembled WGS sequence"/>
</dbReference>
<dbReference type="EMBL" id="JJPW01000048">
    <property type="protein sequence ID" value="KKH01396.1"/>
    <property type="molecule type" value="Genomic_DNA"/>
</dbReference>
<dbReference type="Proteomes" id="UP000034399">
    <property type="component" value="Unassembled WGS sequence"/>
</dbReference>
<dbReference type="EMBL" id="JJOU01000111">
    <property type="protein sequence ID" value="KKG14007.1"/>
    <property type="molecule type" value="Genomic_DNA"/>
</dbReference>
<dbReference type="OMA" id="YELTEHF"/>
<evidence type="ECO:0000313" key="3">
    <source>
        <dbReference type="EMBL" id="KKG31800.1"/>
    </source>
</evidence>
<evidence type="ECO:0000313" key="16">
    <source>
        <dbReference type="EMBL" id="KKG80137.1"/>
    </source>
</evidence>
<evidence type="ECO:0000313" key="44">
    <source>
        <dbReference type="Proteomes" id="UP000034409"/>
    </source>
</evidence>
<evidence type="ECO:0000313" key="28">
    <source>
        <dbReference type="EMBL" id="QCR16505.1"/>
    </source>
</evidence>
<dbReference type="AlphaFoldDB" id="A0A0F8GHR2"/>
<dbReference type="EMBL" id="JJPR01000097">
    <property type="protein sequence ID" value="KKG85888.1"/>
    <property type="molecule type" value="Genomic_DNA"/>
</dbReference>
<dbReference type="EMBL" id="JJPH01000053">
    <property type="protein sequence ID" value="KKG53197.1"/>
    <property type="molecule type" value="Genomic_DNA"/>
</dbReference>
<evidence type="ECO:0000313" key="29">
    <source>
        <dbReference type="Proteomes" id="UP000033835"/>
    </source>
</evidence>
<dbReference type="Proteomes" id="UP000034227">
    <property type="component" value="Unassembled WGS sequence"/>
</dbReference>
<evidence type="ECO:0000313" key="49">
    <source>
        <dbReference type="Proteomes" id="UP000034578"/>
    </source>
</evidence>
<dbReference type="Proteomes" id="UP000034921">
    <property type="component" value="Unassembled WGS sequence"/>
</dbReference>
<dbReference type="EMBL" id="JJPI01000080">
    <property type="protein sequence ID" value="KKG53869.1"/>
    <property type="molecule type" value="Genomic_DNA"/>
</dbReference>
<evidence type="ECO:0000313" key="6">
    <source>
        <dbReference type="EMBL" id="KKG45692.1"/>
    </source>
</evidence>
<dbReference type="Proteomes" id="UP000034468">
    <property type="component" value="Unassembled WGS sequence"/>
</dbReference>
<dbReference type="PATRIC" id="fig|2209.39.peg.401"/>
<evidence type="ECO:0000313" key="46">
    <source>
        <dbReference type="Proteomes" id="UP000034468"/>
    </source>
</evidence>
<evidence type="ECO:0000313" key="21">
    <source>
        <dbReference type="EMBL" id="KKH02169.1"/>
    </source>
</evidence>
<dbReference type="Proteomes" id="UP000033889">
    <property type="component" value="Unassembled WGS sequence"/>
</dbReference>
<evidence type="ECO:0000313" key="35">
    <source>
        <dbReference type="Proteomes" id="UP000034152"/>
    </source>
</evidence>
<evidence type="ECO:0000313" key="22">
    <source>
        <dbReference type="EMBL" id="KKH04444.1"/>
    </source>
</evidence>
<evidence type="ECO:0000313" key="54">
    <source>
        <dbReference type="Proteomes" id="UP000034950"/>
    </source>
</evidence>
<organism evidence="3 43">
    <name type="scientific">Methanosarcina mazei</name>
    <name type="common">Methanosarcina frisia</name>
    <dbReference type="NCBI Taxonomy" id="2209"/>
    <lineage>
        <taxon>Archaea</taxon>
        <taxon>Methanobacteriati</taxon>
        <taxon>Methanobacteriota</taxon>
        <taxon>Stenosarchaea group</taxon>
        <taxon>Methanomicrobia</taxon>
        <taxon>Methanosarcinales</taxon>
        <taxon>Methanosarcinaceae</taxon>
        <taxon>Methanosarcina</taxon>
    </lineage>
</organism>
<evidence type="ECO:0000313" key="24">
    <source>
        <dbReference type="EMBL" id="KKH08663.1"/>
    </source>
</evidence>
<dbReference type="Proteomes" id="UP000034152">
    <property type="component" value="Unassembled WGS sequence"/>
</dbReference>
<evidence type="ECO:0000313" key="33">
    <source>
        <dbReference type="Proteomes" id="UP000034074"/>
    </source>
</evidence>
<dbReference type="Proteomes" id="UP000300067">
    <property type="component" value="Chromosome"/>
</dbReference>
<dbReference type="Proteomes" id="UP000034279">
    <property type="component" value="Unassembled WGS sequence"/>
</dbReference>
<dbReference type="Proteomes" id="UP000034047">
    <property type="component" value="Unassembled WGS sequence"/>
</dbReference>
<evidence type="ECO:0000313" key="27">
    <source>
        <dbReference type="EMBL" id="KKH91141.1"/>
    </source>
</evidence>
<evidence type="ECO:0000313" key="40">
    <source>
        <dbReference type="Proteomes" id="UP000034253"/>
    </source>
</evidence>
<evidence type="ECO:0000313" key="15">
    <source>
        <dbReference type="EMBL" id="KKG74381.1"/>
    </source>
</evidence>
<dbReference type="EMBL" id="JJPM01000170">
    <property type="protein sequence ID" value="KKG74381.1"/>
    <property type="molecule type" value="Genomic_DNA"/>
</dbReference>
<dbReference type="EMBL" id="JJPJ01000008">
    <property type="protein sequence ID" value="KKG66603.1"/>
    <property type="molecule type" value="Genomic_DNA"/>
</dbReference>
<dbReference type="EMBL" id="JJPK01000091">
    <property type="protein sequence ID" value="KKG60137.1"/>
    <property type="molecule type" value="Genomic_DNA"/>
</dbReference>
<dbReference type="Proteomes" id="UP000033878">
    <property type="component" value="Unassembled WGS sequence"/>
</dbReference>
<dbReference type="Proteomes" id="UP000034578">
    <property type="component" value="Unassembled WGS sequence"/>
</dbReference>
<evidence type="ECO:0000313" key="8">
    <source>
        <dbReference type="EMBL" id="KKG51420.1"/>
    </source>
</evidence>
<dbReference type="EMBL" id="JJPD01000015">
    <property type="protein sequence ID" value="KKG45692.1"/>
    <property type="molecule type" value="Genomic_DNA"/>
</dbReference>
<dbReference type="EMBL" id="JJPS01000160">
    <property type="protein sequence ID" value="KKG87638.1"/>
    <property type="molecule type" value="Genomic_DNA"/>
</dbReference>
<evidence type="ECO:0000313" key="10">
    <source>
        <dbReference type="EMBL" id="KKG53869.1"/>
    </source>
</evidence>
<dbReference type="Proteomes" id="UP000034950">
    <property type="component" value="Unassembled WGS sequence"/>
</dbReference>
<reference evidence="28 55" key="2">
    <citation type="submission" date="2018-05" db="EMBL/GenBank/DDBJ databases">
        <title>Methanosarcina gilichinskyana sp. nov., a novel methanogenic archaeon isolated from Holocene permafrost, North East Russia.</title>
        <authorList>
            <person name="Oshurkova V."/>
            <person name="Meer M."/>
            <person name="Bochkareva O."/>
            <person name="Shcherbakova V."/>
        </authorList>
    </citation>
    <scope>NUCLEOTIDE SEQUENCE [LARGE SCALE GENOMIC DNA]</scope>
    <source>
        <strain evidence="28 55">JL01</strain>
    </source>
</reference>
<evidence type="ECO:0000313" key="47">
    <source>
        <dbReference type="Proteomes" id="UP000034566"/>
    </source>
</evidence>
<evidence type="ECO:0000313" key="48">
    <source>
        <dbReference type="Proteomes" id="UP000034577"/>
    </source>
</evidence>
<evidence type="ECO:0000313" key="25">
    <source>
        <dbReference type="EMBL" id="KKH23100.1"/>
    </source>
</evidence>
<dbReference type="EMBL" id="JJQU01000004">
    <property type="protein sequence ID" value="KKH91141.1"/>
    <property type="molecule type" value="Genomic_DNA"/>
</dbReference>
<dbReference type="GeneID" id="24877307"/>
<evidence type="ECO:0000313" key="5">
    <source>
        <dbReference type="EMBL" id="KKG39201.1"/>
    </source>
</evidence>
<dbReference type="EMBL" id="CP029709">
    <property type="protein sequence ID" value="QCR16505.1"/>
    <property type="molecule type" value="Genomic_DNA"/>
</dbReference>
<dbReference type="Proteomes" id="UP000034667">
    <property type="component" value="Unassembled WGS sequence"/>
</dbReference>
<dbReference type="EMBL" id="JJPF01000139">
    <property type="protein sequence ID" value="KKG39201.1"/>
    <property type="molecule type" value="Genomic_DNA"/>
</dbReference>
<dbReference type="EMBL" id="JJPG01000092">
    <property type="protein sequence ID" value="KKG51420.1"/>
    <property type="molecule type" value="Genomic_DNA"/>
</dbReference>
<dbReference type="EMBL" id="JJPQ01000119">
    <property type="protein sequence ID" value="KKG80137.1"/>
    <property type="molecule type" value="Genomic_DNA"/>
</dbReference>
<evidence type="ECO:0000313" key="7">
    <source>
        <dbReference type="EMBL" id="KKG48453.1"/>
    </source>
</evidence>
<evidence type="ECO:0000313" key="52">
    <source>
        <dbReference type="Proteomes" id="UP000034921"/>
    </source>
</evidence>
<dbReference type="EMBL" id="JJPL01000080">
    <property type="protein sequence ID" value="KKG64365.1"/>
    <property type="molecule type" value="Genomic_DNA"/>
</dbReference>
<evidence type="ECO:0000313" key="13">
    <source>
        <dbReference type="EMBL" id="KKG66603.1"/>
    </source>
</evidence>
<evidence type="ECO:0000313" key="2">
    <source>
        <dbReference type="EMBL" id="KKG14007.1"/>
    </source>
</evidence>
<evidence type="ECO:0000313" key="1">
    <source>
        <dbReference type="EMBL" id="KKG00921.1"/>
    </source>
</evidence>
<evidence type="ECO:0000313" key="23">
    <source>
        <dbReference type="EMBL" id="KKH05683.1"/>
    </source>
</evidence>
<evidence type="ECO:0000313" key="19">
    <source>
        <dbReference type="EMBL" id="KKG92302.1"/>
    </source>
</evidence>
<dbReference type="EMBL" id="JJPB01000052">
    <property type="protein sequence ID" value="KKG32874.1"/>
    <property type="molecule type" value="Genomic_DNA"/>
</dbReference>
<dbReference type="Proteomes" id="UP000034577">
    <property type="component" value="Unassembled WGS sequence"/>
</dbReference>
<evidence type="ECO:0000313" key="50">
    <source>
        <dbReference type="Proteomes" id="UP000034667"/>
    </source>
</evidence>
<dbReference type="Proteomes" id="UP000034151">
    <property type="component" value="Unassembled WGS sequence"/>
</dbReference>
<gene>
    <name evidence="28" type="ORF">DKM28_11205</name>
    <name evidence="10" type="ORF">DU33_04885</name>
    <name evidence="2" type="ORF">DU34_11035</name>
    <name evidence="6" type="ORF">DU35_18005</name>
    <name evidence="9" type="ORF">DU36_01205</name>
    <name evidence="8" type="ORF">DU38_19785</name>
    <name evidence="5" type="ORF">DU39_01585</name>
    <name evidence="7" type="ORF">DU41_12970</name>
    <name evidence="22" type="ORF">DU42_00885</name>
    <name evidence="15" type="ORF">DU43_11660</name>
    <name evidence="11" type="ORF">DU45_13545</name>
    <name evidence="14" type="ORF">DU46_19080</name>
    <name evidence="1" type="ORF">DU47_06245</name>
    <name evidence="4" type="ORF">DU49_01780</name>
    <name evidence="23" type="ORF">DU51_01625</name>
    <name evidence="3" type="ORF">DU52_02870</name>
    <name evidence="20" type="ORF">DU56_10390</name>
    <name evidence="17" type="ORF">DU57_00795</name>
    <name evidence="25" type="ORF">DU58_16560</name>
    <name evidence="18" type="ORF">DU59_05890</name>
    <name evidence="26" type="ORF">DU60_05380</name>
    <name evidence="16" type="ORF">DU61_06835</name>
    <name evidence="24" type="ORF">DU62_04755</name>
    <name evidence="13" type="ORF">DU64_14555</name>
    <name evidence="19" type="ORF">DU66_00545</name>
    <name evidence="12" type="ORF">DU67_17470</name>
    <name evidence="21" type="ORF">DU68_10995</name>
    <name evidence="27" type="ORF">DU80_11375</name>
</gene>
<dbReference type="EMBL" id="JJPU01000184">
    <property type="protein sequence ID" value="KKG92302.1"/>
    <property type="molecule type" value="Genomic_DNA"/>
</dbReference>
<evidence type="ECO:0000313" key="4">
    <source>
        <dbReference type="EMBL" id="KKG32874.1"/>
    </source>
</evidence>
<dbReference type="EMBL" id="JJPA01000144">
    <property type="protein sequence ID" value="KKG31800.1"/>
    <property type="molecule type" value="Genomic_DNA"/>
</dbReference>
<dbReference type="Proteomes" id="UP000034188">
    <property type="component" value="Unassembled WGS sequence"/>
</dbReference>
<dbReference type="Proteomes" id="UP000033835">
    <property type="component" value="Unassembled WGS sequence"/>
</dbReference>
<evidence type="ECO:0000313" key="12">
    <source>
        <dbReference type="EMBL" id="KKG64365.1"/>
    </source>
</evidence>
<dbReference type="Proteomes" id="UP000034424">
    <property type="component" value="Unassembled WGS sequence"/>
</dbReference>
<evidence type="ECO:0000313" key="31">
    <source>
        <dbReference type="Proteomes" id="UP000033889"/>
    </source>
</evidence>
<evidence type="ECO:0000313" key="26">
    <source>
        <dbReference type="EMBL" id="KKH26002.1"/>
    </source>
</evidence>
<evidence type="ECO:0000313" key="32">
    <source>
        <dbReference type="Proteomes" id="UP000034047"/>
    </source>
</evidence>
<keyword evidence="49" id="KW-1185">Reference proteome</keyword>
<evidence type="ECO:0000313" key="18">
    <source>
        <dbReference type="EMBL" id="KKG87638.1"/>
    </source>
</evidence>
<evidence type="ECO:0000313" key="37">
    <source>
        <dbReference type="Proteomes" id="UP000034195"/>
    </source>
</evidence>
<evidence type="ECO:0000313" key="39">
    <source>
        <dbReference type="Proteomes" id="UP000034243"/>
    </source>
</evidence>
<name>A0A0F8GHR2_METMZ</name>
<evidence type="ECO:0000313" key="38">
    <source>
        <dbReference type="Proteomes" id="UP000034227"/>
    </source>
</evidence>
<dbReference type="Proteomes" id="UP000034074">
    <property type="component" value="Unassembled WGS sequence"/>
</dbReference>
<dbReference type="Proteomes" id="UP000034409">
    <property type="component" value="Unassembled WGS sequence"/>
</dbReference>
<evidence type="ECO:0000313" key="34">
    <source>
        <dbReference type="Proteomes" id="UP000034151"/>
    </source>
</evidence>
<accession>A0A0F8GHR2</accession>
<dbReference type="OrthoDB" id="111555at2157"/>
<protein>
    <submittedName>
        <fullName evidence="3">Uncharacterized protein</fullName>
    </submittedName>
</protein>
<evidence type="ECO:0000313" key="36">
    <source>
        <dbReference type="Proteomes" id="UP000034188"/>
    </source>
</evidence>
<evidence type="ECO:0000313" key="41">
    <source>
        <dbReference type="Proteomes" id="UP000034279"/>
    </source>
</evidence>
<dbReference type="RefSeq" id="WP_011032154.1">
    <property type="nucleotide sequence ID" value="NZ_AP019780.1"/>
</dbReference>
<dbReference type="EMBL" id="JJPE01000007">
    <property type="protein sequence ID" value="KKG48453.1"/>
    <property type="molecule type" value="Genomic_DNA"/>
</dbReference>
<evidence type="ECO:0000313" key="42">
    <source>
        <dbReference type="Proteomes" id="UP000034387"/>
    </source>
</evidence>
<evidence type="ECO:0000313" key="11">
    <source>
        <dbReference type="EMBL" id="KKG60137.1"/>
    </source>
</evidence>
<evidence type="ECO:0000313" key="20">
    <source>
        <dbReference type="EMBL" id="KKH01396.1"/>
    </source>
</evidence>
<evidence type="ECO:0000313" key="30">
    <source>
        <dbReference type="Proteomes" id="UP000033878"/>
    </source>
</evidence>
<dbReference type="Proteomes" id="UP000034387">
    <property type="component" value="Unassembled WGS sequence"/>
</dbReference>
<evidence type="ECO:0000313" key="17">
    <source>
        <dbReference type="EMBL" id="KKG85888.1"/>
    </source>
</evidence>
<proteinExistence type="predicted"/>
<dbReference type="EMBL" id="JJQE01000135">
    <property type="protein sequence ID" value="KKH26002.1"/>
    <property type="molecule type" value="Genomic_DNA"/>
</dbReference>
<evidence type="ECO:0000313" key="55">
    <source>
        <dbReference type="Proteomes" id="UP000300067"/>
    </source>
</evidence>
<dbReference type="Proteomes" id="UP000034195">
    <property type="component" value="Unassembled WGS sequence"/>
</dbReference>
<dbReference type="EMBL" id="JJPX01000186">
    <property type="protein sequence ID" value="KKH04444.1"/>
    <property type="molecule type" value="Genomic_DNA"/>
</dbReference>
<evidence type="ECO:0000313" key="9">
    <source>
        <dbReference type="EMBL" id="KKG53197.1"/>
    </source>
</evidence>
<dbReference type="Proteomes" id="UP000034253">
    <property type="component" value="Unassembled WGS sequence"/>
</dbReference>
<dbReference type="Proteomes" id="UP000034566">
    <property type="component" value="Unassembled WGS sequence"/>
</dbReference>
<dbReference type="EMBL" id="JJPZ01000121">
    <property type="protein sequence ID" value="KKH08663.1"/>
    <property type="molecule type" value="Genomic_DNA"/>
</dbReference>
<evidence type="ECO:0000313" key="53">
    <source>
        <dbReference type="Proteomes" id="UP000034944"/>
    </source>
</evidence>
<dbReference type="EMBL" id="JJPV01000036">
    <property type="protein sequence ID" value="KKH02169.1"/>
    <property type="molecule type" value="Genomic_DNA"/>
</dbReference>
<sequence length="112" mass="13290">MDVVTLLNCLSEIEIDNLRATYHFQERIRERKSEIHPDLNEIYNIILKEQPVGILKQEQEKFKLYYERNESYDLIVIVSIKSTNPTILNLVTCFLEDAKKRRRPDEARIPGN</sequence>
<dbReference type="Proteomes" id="UP000034944">
    <property type="component" value="Unassembled WGS sequence"/>
</dbReference>
<evidence type="ECO:0000313" key="14">
    <source>
        <dbReference type="EMBL" id="KKG71832.1"/>
    </source>
</evidence>
<reference evidence="29 30" key="1">
    <citation type="journal article" date="2015" name="ISME J.">
        <title>Genomic and phenotypic differentiation among Methanosarcina mazei populations from Columbia River sediment.</title>
        <authorList>
            <person name="Youngblut N.D."/>
            <person name="Wirth J.S."/>
            <person name="Henriksen J.R."/>
            <person name="Smith M."/>
            <person name="Simon H."/>
            <person name="Metcalf W.W."/>
            <person name="Whitaker R.J."/>
        </authorList>
    </citation>
    <scope>NUCLEOTIDE SEQUENCE [LARGE SCALE GENOMIC DNA]</scope>
    <source>
        <strain evidence="25 38">1.F.A.2.8</strain>
        <strain evidence="26 52">1.F.M.0.5</strain>
        <strain evidence="27 35">1.H.M.2.1</strain>
        <strain evidence="1 49">2.F.A.2.4</strain>
        <strain evidence="2 32">2.F.T.2.6</strain>
        <strain evidence="3 43">3.F.A.1A.1</strain>
        <strain evidence="4 30">3.F.A.1A.3</strain>
        <strain evidence="6 48">3.F.A.2.12</strain>
        <strain evidence="7 50">3.F.A.2.3</strain>
        <strain evidence="5 34">3.F.A.2.5</strain>
        <strain evidence="8 37">3.F.A.2.6</strain>
        <strain evidence="9 39">3.F.A.2.7</strain>
        <strain evidence="10 36">3.F.T.1A.1</strain>
        <strain evidence="13 41">3.F.T.1A.2</strain>
        <strain evidence="11 47">3.F.T.1A.4</strain>
        <strain evidence="12 45">3.F.T.2.1</strain>
        <strain evidence="15">3.H.A.1A.1</strain>
        <strain evidence="14 33">3.H.A.1A.2</strain>
        <strain evidence="16 31">3.H.A.2.5</strain>
        <strain evidence="17 54">3.H.A.2.6</strain>
        <strain evidence="18 44">3.H.A.2.8</strain>
        <strain evidence="19 46">3.H.M.1B.1</strain>
        <strain evidence="21 29">3.H.M.1B.2</strain>
        <strain evidence="20 40">3.H.M.1B.5</strain>
        <strain evidence="22 42">3.H.M.2.7</strain>
        <strain evidence="23 51">3.H.T.1A.1</strain>
        <strain evidence="24 53">3.H.T.1A.2</strain>
    </source>
</reference>
<evidence type="ECO:0000313" key="51">
    <source>
        <dbReference type="Proteomes" id="UP000034820"/>
    </source>
</evidence>